<dbReference type="AlphaFoldDB" id="Q2GCS0"/>
<sequence length="1149" mass="126628">MKRLPNRIMEFVPRVRQVMMKKIRVAKVSNRIARYCPSGLKRVLVLMLGLFLLSGCEKCENVCPRCIAADDFGIPKSSAAALIEYDSPLLKSDAALLGLEDNTSGRQLMRWEDSGYVTSGEPITLNVEGRWLFMPARSVLRFSRDEIQKVFRCGDIDYEALKEADEEFKKNFPNQSCTYLATQMTDITTGCLINGAKIDPKFSQSGCILEKGYGLYLLFYRPGDPNPNTTFSSIATPASPAMHIGYTGDSITIESVFTSDCTRLNLEPGWKIYYKLMDVFYQNNVGGYSLEFRTGVIDPKNTAKFFESVRSMLQDLLTGQNEAIYKAITSNNDYVSLVKALIVLMIVLTGLRFLMGISESPPSELLIKVLKMAIILQLISPSSWDFFYNNLFRLFIDGLNEVIAVVNSHTGAGYQLDQPFAFLDDTVNILFKMLVSTKVKAIILAYPLGVFWWLILFFILVIYVVLVAYAFVVYLTALIGLSVLIVLMPVLFLGMLFGQLKHTFDNWFTQALSFCFQAIMIFTVVSLFSAMIKDQFYRNTGYTICCNKFWVFPFNISVYAWTPGQKFMPLTITHMWESKRVEFTGGAKVIDIPPYYKERGCRFVDYPFYDPQISNANCGIAGFAGKGADWERIEKIRESDSGLLDMAEVFVLLLLSVIMFHMRDLCQSIGASLVGASPFQAVIGGAYAAQDGIGGLYRAGKMVIGALADKLPVLSGVRNSADDIASLRSRVGESIAAKLNETNLGEATMKVLSTVGDVSSGIVKGTGYLLGVNSELSDHYYEKKAFRQINYTQALMGYHLVSIVGTRDLSDSPGIKMLFGGLKHMSDKYFVGAKEESLFGGLRKLYVCEREKIHDYYLGIQREKLPECMDDIKRNEKPTADFSSSTEDGLSIDKKSDANGNLSHHPNSLPPSYSEIEFENTTPDISLELPEFVSTGETSPGLTPQTAVEEAHRDSVGEESSAFDVSRGSSEDMSAGETSPELTPQTAVEEAHRNSVGEESSAFDVSRGSSEDMSAGATSPELTPQTAVEEAHRDSVGEESSAFDVSRGVTKNTATDEAGLELASHGRTEQDTAEASNAEDTASAFSNVTQDGGGIFGSLIEGAVSKQGTSKDPSHSVTSAEEQAKKPTKKPKGRKLPGQFVETEENSEE</sequence>
<feature type="compositionally biased region" description="Polar residues" evidence="7">
    <location>
        <begin position="967"/>
        <end position="986"/>
    </location>
</feature>
<feature type="transmembrane region" description="Helical" evidence="8">
    <location>
        <begin position="507"/>
        <end position="528"/>
    </location>
</feature>
<feature type="compositionally biased region" description="Basic residues" evidence="7">
    <location>
        <begin position="1126"/>
        <end position="1135"/>
    </location>
</feature>
<keyword evidence="10" id="KW-1185">Reference proteome</keyword>
<gene>
    <name evidence="9" type="ordered locus">NSE_0859</name>
</gene>
<dbReference type="eggNOG" id="COG3704">
    <property type="taxonomic scope" value="Bacteria"/>
</dbReference>
<reference evidence="9 10" key="1">
    <citation type="journal article" date="2006" name="PLoS Genet.">
        <title>Comparative genomics of emerging human ehrlichiosis agents.</title>
        <authorList>
            <person name="Dunning Hotopp J.C."/>
            <person name="Lin M."/>
            <person name="Madupu R."/>
            <person name="Crabtree J."/>
            <person name="Angiuoli S.V."/>
            <person name="Eisen J.A."/>
            <person name="Seshadri R."/>
            <person name="Ren Q."/>
            <person name="Wu M."/>
            <person name="Utterback T.R."/>
            <person name="Smith S."/>
            <person name="Lewis M."/>
            <person name="Khouri H."/>
            <person name="Zhang C."/>
            <person name="Niu H."/>
            <person name="Lin Q."/>
            <person name="Ohashi N."/>
            <person name="Zhi N."/>
            <person name="Nelson W."/>
            <person name="Brinkac L.M."/>
            <person name="Dodson R.J."/>
            <person name="Rosovitz M.J."/>
            <person name="Sundaram J."/>
            <person name="Daugherty S.C."/>
            <person name="Davidsen T."/>
            <person name="Durkin A.S."/>
            <person name="Gwinn M."/>
            <person name="Haft D.H."/>
            <person name="Selengut J.D."/>
            <person name="Sullivan S.A."/>
            <person name="Zafar N."/>
            <person name="Zhou L."/>
            <person name="Benahmed F."/>
            <person name="Forberger H."/>
            <person name="Halpin R."/>
            <person name="Mulligan S."/>
            <person name="Robinson J."/>
            <person name="White O."/>
            <person name="Rikihisa Y."/>
            <person name="Tettelin H."/>
        </authorList>
    </citation>
    <scope>NUCLEOTIDE SEQUENCE [LARGE SCALE GENOMIC DNA]</scope>
    <source>
        <strain evidence="10">ATCC VR-367 / Miyayama</strain>
    </source>
</reference>
<evidence type="ECO:0000256" key="3">
    <source>
        <dbReference type="ARBA" id="ARBA00022692"/>
    </source>
</evidence>
<feature type="transmembrane region" description="Helical" evidence="8">
    <location>
        <begin position="473"/>
        <end position="495"/>
    </location>
</feature>
<dbReference type="KEGG" id="nse:NSE_0859"/>
<proteinExistence type="inferred from homology"/>
<evidence type="ECO:0000313" key="9">
    <source>
        <dbReference type="EMBL" id="ABD46403.1"/>
    </source>
</evidence>
<feature type="compositionally biased region" description="Polar residues" evidence="7">
    <location>
        <begin position="1106"/>
        <end position="1121"/>
    </location>
</feature>
<feature type="compositionally biased region" description="Polar residues" evidence="7">
    <location>
        <begin position="1007"/>
        <end position="1026"/>
    </location>
</feature>
<evidence type="ECO:0000313" key="10">
    <source>
        <dbReference type="Proteomes" id="UP000001942"/>
    </source>
</evidence>
<feature type="region of interest" description="Disordered" evidence="7">
    <location>
        <begin position="876"/>
        <end position="916"/>
    </location>
</feature>
<feature type="transmembrane region" description="Helical" evidence="8">
    <location>
        <begin position="334"/>
        <end position="353"/>
    </location>
</feature>
<evidence type="ECO:0000256" key="8">
    <source>
        <dbReference type="SAM" id="Phobius"/>
    </source>
</evidence>
<dbReference type="EMBL" id="CP000237">
    <property type="protein sequence ID" value="ABD46403.1"/>
    <property type="molecule type" value="Genomic_DNA"/>
</dbReference>
<evidence type="ECO:0000256" key="2">
    <source>
        <dbReference type="ARBA" id="ARBA00007802"/>
    </source>
</evidence>
<dbReference type="InterPro" id="IPR007688">
    <property type="entry name" value="Conjugal_tfr_TrbL/VirB6"/>
</dbReference>
<keyword evidence="4" id="KW-0732">Signal</keyword>
<feature type="compositionally biased region" description="Polar residues" evidence="7">
    <location>
        <begin position="935"/>
        <end position="946"/>
    </location>
</feature>
<dbReference type="GO" id="GO:0005886">
    <property type="term" value="C:plasma membrane"/>
    <property type="evidence" value="ECO:0007669"/>
    <property type="project" value="UniProtKB-SubCell"/>
</dbReference>
<comment type="subcellular location">
    <subcellularLocation>
        <location evidence="1">Cell membrane</location>
        <topology evidence="1">Multi-pass membrane protein</topology>
    </subcellularLocation>
</comment>
<comment type="similarity">
    <text evidence="2">Belongs to the TrbL/VirB6 family.</text>
</comment>
<accession>Q2GCS0</accession>
<dbReference type="HOGENOM" id="CLU_284662_0_0_5"/>
<dbReference type="GO" id="GO:0030255">
    <property type="term" value="P:protein secretion by the type IV secretion system"/>
    <property type="evidence" value="ECO:0007669"/>
    <property type="project" value="InterPro"/>
</dbReference>
<feature type="region of interest" description="Disordered" evidence="7">
    <location>
        <begin position="934"/>
        <end position="1080"/>
    </location>
</feature>
<evidence type="ECO:0000256" key="7">
    <source>
        <dbReference type="SAM" id="MobiDB-lite"/>
    </source>
</evidence>
<keyword evidence="3 8" id="KW-0812">Transmembrane</keyword>
<evidence type="ECO:0000256" key="6">
    <source>
        <dbReference type="ARBA" id="ARBA00023136"/>
    </source>
</evidence>
<evidence type="ECO:0000256" key="1">
    <source>
        <dbReference type="ARBA" id="ARBA00004651"/>
    </source>
</evidence>
<evidence type="ECO:0000256" key="4">
    <source>
        <dbReference type="ARBA" id="ARBA00022729"/>
    </source>
</evidence>
<dbReference type="STRING" id="222891.NSE_0859"/>
<organism evidence="9 10">
    <name type="scientific">Ehrlichia sennetsu (strain ATCC VR-367 / Miyayama)</name>
    <name type="common">Neorickettsia sennetsu</name>
    <dbReference type="NCBI Taxonomy" id="222891"/>
    <lineage>
        <taxon>Bacteria</taxon>
        <taxon>Pseudomonadati</taxon>
        <taxon>Pseudomonadota</taxon>
        <taxon>Alphaproteobacteria</taxon>
        <taxon>Rickettsiales</taxon>
        <taxon>Anaplasmataceae</taxon>
        <taxon>Ehrlichia</taxon>
    </lineage>
</organism>
<feature type="region of interest" description="Disordered" evidence="7">
    <location>
        <begin position="1104"/>
        <end position="1149"/>
    </location>
</feature>
<keyword evidence="5 8" id="KW-1133">Transmembrane helix</keyword>
<feature type="transmembrane region" description="Helical" evidence="8">
    <location>
        <begin position="441"/>
        <end position="466"/>
    </location>
</feature>
<evidence type="ECO:0000256" key="5">
    <source>
        <dbReference type="ARBA" id="ARBA00022989"/>
    </source>
</evidence>
<name>Q2GCS0_EHRS3</name>
<dbReference type="Proteomes" id="UP000001942">
    <property type="component" value="Chromosome"/>
</dbReference>
<dbReference type="Pfam" id="PF04610">
    <property type="entry name" value="TrbL"/>
    <property type="match status" value="1"/>
</dbReference>
<keyword evidence="6 8" id="KW-0472">Membrane</keyword>
<protein>
    <submittedName>
        <fullName evidence="9">Type IV secretion system protein, VirB6 family</fullName>
    </submittedName>
</protein>